<comment type="caution">
    <text evidence="8">The sequence shown here is derived from an EMBL/GenBank/DDBJ whole genome shotgun (WGS) entry which is preliminary data.</text>
</comment>
<protein>
    <recommendedName>
        <fullName evidence="10">Recombinase XerD</fullName>
    </recommendedName>
</protein>
<dbReference type="PROSITE" id="PS51900">
    <property type="entry name" value="CB"/>
    <property type="match status" value="1"/>
</dbReference>
<dbReference type="Gene3D" id="1.10.150.130">
    <property type="match status" value="1"/>
</dbReference>
<keyword evidence="4" id="KW-0233">DNA recombination</keyword>
<evidence type="ECO:0000256" key="3">
    <source>
        <dbReference type="ARBA" id="ARBA00023125"/>
    </source>
</evidence>
<evidence type="ECO:0000313" key="9">
    <source>
        <dbReference type="Proteomes" id="UP001500151"/>
    </source>
</evidence>
<dbReference type="PANTHER" id="PTHR30349">
    <property type="entry name" value="PHAGE INTEGRASE-RELATED"/>
    <property type="match status" value="1"/>
</dbReference>
<gene>
    <name evidence="8" type="ORF">GCM10010307_67670</name>
</gene>
<dbReference type="InterPro" id="IPR011010">
    <property type="entry name" value="DNA_brk_join_enz"/>
</dbReference>
<feature type="domain" description="Tyr recombinase" evidence="6">
    <location>
        <begin position="187"/>
        <end position="474"/>
    </location>
</feature>
<organism evidence="8 9">
    <name type="scientific">Streptomyces vastus</name>
    <dbReference type="NCBI Taxonomy" id="285451"/>
    <lineage>
        <taxon>Bacteria</taxon>
        <taxon>Bacillati</taxon>
        <taxon>Actinomycetota</taxon>
        <taxon>Actinomycetes</taxon>
        <taxon>Kitasatosporales</taxon>
        <taxon>Streptomycetaceae</taxon>
        <taxon>Streptomyces</taxon>
    </lineage>
</organism>
<dbReference type="Pfam" id="PF00589">
    <property type="entry name" value="Phage_integrase"/>
    <property type="match status" value="1"/>
</dbReference>
<dbReference type="Gene3D" id="1.10.443.10">
    <property type="entry name" value="Intergrase catalytic core"/>
    <property type="match status" value="1"/>
</dbReference>
<dbReference type="InterPro" id="IPR010998">
    <property type="entry name" value="Integrase_recombinase_N"/>
</dbReference>
<dbReference type="InterPro" id="IPR002104">
    <property type="entry name" value="Integrase_catalytic"/>
</dbReference>
<accession>A0ABP6E0W5</accession>
<reference evidence="9" key="1">
    <citation type="journal article" date="2019" name="Int. J. Syst. Evol. Microbiol.">
        <title>The Global Catalogue of Microorganisms (GCM) 10K type strain sequencing project: providing services to taxonomists for standard genome sequencing and annotation.</title>
        <authorList>
            <consortium name="The Broad Institute Genomics Platform"/>
            <consortium name="The Broad Institute Genome Sequencing Center for Infectious Disease"/>
            <person name="Wu L."/>
            <person name="Ma J."/>
        </authorList>
    </citation>
    <scope>NUCLEOTIDE SEQUENCE [LARGE SCALE GENOMIC DNA]</scope>
    <source>
        <strain evidence="9">JCM 4524</strain>
    </source>
</reference>
<sequence length="497" mass="55944">MHAMAPEEADAGSGTPVLLHRTALGAPAIDSLPFDGHSVLRRAGADEGRPFILGPDGSYDHHLNRFLRDLENWGVRSENSRVAYSTDVMLYCRFLHESRGGKSIWDTDGSDLRAYKAVRLHGDGPGTISVATWNRSVAALDKWVQWSLYEELLSAEPFRYVDKTVVSPQGPKRVRVNADAEPEVPRQPIRFLSHEDFMLWRDVGLRGLLPDGSPDVRWRGRNGERNALFADLLVCTGMRLGEVASLLTTELPPVTGRRLIGDITVSAAVTKRGRARTVYVRPRVARDLHHYIGMERDELVQRRRVQGVYEAAAERLPVRRASRHALLVENGTSWSYSRIGAADRARLVQVDGRGSVVGPLCLWLGENGLPLRRSTWQSVFQRANERCAAFGLEFDVHPHTLRHTFAVHMLGLLLRQTVRALGMREDRRFTHAEVKRLLIGNPLRKLQLLLGHRHETTVYTYLDVLDEAQEIVLAALGDWDEQAAAFERIHADAEEDQ</sequence>
<dbReference type="EMBL" id="BAAASJ010000104">
    <property type="protein sequence ID" value="GAA2655016.1"/>
    <property type="molecule type" value="Genomic_DNA"/>
</dbReference>
<dbReference type="InterPro" id="IPR004107">
    <property type="entry name" value="Integrase_SAM-like_N"/>
</dbReference>
<dbReference type="SUPFAM" id="SSF56349">
    <property type="entry name" value="DNA breaking-rejoining enzymes"/>
    <property type="match status" value="2"/>
</dbReference>
<keyword evidence="3 5" id="KW-0238">DNA-binding</keyword>
<keyword evidence="2" id="KW-0229">DNA integration</keyword>
<feature type="domain" description="Core-binding (CB)" evidence="7">
    <location>
        <begin position="57"/>
        <end position="148"/>
    </location>
</feature>
<proteinExistence type="inferred from homology"/>
<evidence type="ECO:0000313" key="8">
    <source>
        <dbReference type="EMBL" id="GAA2655016.1"/>
    </source>
</evidence>
<dbReference type="Pfam" id="PF02899">
    <property type="entry name" value="Phage_int_SAM_1"/>
    <property type="match status" value="1"/>
</dbReference>
<keyword evidence="9" id="KW-1185">Reference proteome</keyword>
<evidence type="ECO:0000256" key="5">
    <source>
        <dbReference type="PROSITE-ProRule" id="PRU01248"/>
    </source>
</evidence>
<evidence type="ECO:0000259" key="6">
    <source>
        <dbReference type="PROSITE" id="PS51898"/>
    </source>
</evidence>
<evidence type="ECO:0000256" key="4">
    <source>
        <dbReference type="ARBA" id="ARBA00023172"/>
    </source>
</evidence>
<comment type="similarity">
    <text evidence="1">Belongs to the 'phage' integrase family.</text>
</comment>
<name>A0ABP6E0W5_9ACTN</name>
<dbReference type="InterPro" id="IPR013762">
    <property type="entry name" value="Integrase-like_cat_sf"/>
</dbReference>
<evidence type="ECO:0000259" key="7">
    <source>
        <dbReference type="PROSITE" id="PS51900"/>
    </source>
</evidence>
<dbReference type="PANTHER" id="PTHR30349:SF64">
    <property type="entry name" value="PROPHAGE INTEGRASE INTD-RELATED"/>
    <property type="match status" value="1"/>
</dbReference>
<evidence type="ECO:0008006" key="10">
    <source>
        <dbReference type="Google" id="ProtNLM"/>
    </source>
</evidence>
<dbReference type="Proteomes" id="UP001500151">
    <property type="component" value="Unassembled WGS sequence"/>
</dbReference>
<evidence type="ECO:0000256" key="1">
    <source>
        <dbReference type="ARBA" id="ARBA00008857"/>
    </source>
</evidence>
<dbReference type="InterPro" id="IPR050090">
    <property type="entry name" value="Tyrosine_recombinase_XerCD"/>
</dbReference>
<evidence type="ECO:0000256" key="2">
    <source>
        <dbReference type="ARBA" id="ARBA00022908"/>
    </source>
</evidence>
<dbReference type="CDD" id="cd00397">
    <property type="entry name" value="DNA_BRE_C"/>
    <property type="match status" value="1"/>
</dbReference>
<dbReference type="PROSITE" id="PS51898">
    <property type="entry name" value="TYR_RECOMBINASE"/>
    <property type="match status" value="1"/>
</dbReference>
<dbReference type="InterPro" id="IPR044068">
    <property type="entry name" value="CB"/>
</dbReference>